<feature type="transmembrane region" description="Helical" evidence="15">
    <location>
        <begin position="229"/>
        <end position="249"/>
    </location>
</feature>
<evidence type="ECO:0000256" key="12">
    <source>
        <dbReference type="ARBA" id="ARBA00023065"/>
    </source>
</evidence>
<dbReference type="InterPro" id="IPR013121">
    <property type="entry name" value="Fe_red_NAD-bd_6"/>
</dbReference>
<dbReference type="Pfam" id="PF01794">
    <property type="entry name" value="Ferric_reduct"/>
    <property type="match status" value="1"/>
</dbReference>
<evidence type="ECO:0000256" key="3">
    <source>
        <dbReference type="ARBA" id="ARBA00012668"/>
    </source>
</evidence>
<evidence type="ECO:0000256" key="6">
    <source>
        <dbReference type="ARBA" id="ARBA00022630"/>
    </source>
</evidence>
<evidence type="ECO:0000259" key="16">
    <source>
        <dbReference type="PROSITE" id="PS51384"/>
    </source>
</evidence>
<evidence type="ECO:0000256" key="1">
    <source>
        <dbReference type="ARBA" id="ARBA00004651"/>
    </source>
</evidence>
<dbReference type="InterPro" id="IPR013112">
    <property type="entry name" value="FAD-bd_8"/>
</dbReference>
<keyword evidence="13 15" id="KW-0472">Membrane</keyword>
<evidence type="ECO:0000256" key="15">
    <source>
        <dbReference type="SAM" id="Phobius"/>
    </source>
</evidence>
<dbReference type="Pfam" id="PF08030">
    <property type="entry name" value="NAD_binding_6"/>
    <property type="match status" value="1"/>
</dbReference>
<evidence type="ECO:0000256" key="14">
    <source>
        <dbReference type="ARBA" id="ARBA00048483"/>
    </source>
</evidence>
<keyword evidence="4" id="KW-0813">Transport</keyword>
<evidence type="ECO:0000256" key="5">
    <source>
        <dbReference type="ARBA" id="ARBA00022475"/>
    </source>
</evidence>
<dbReference type="InterPro" id="IPR013130">
    <property type="entry name" value="Fe3_Rdtase_TM_dom"/>
</dbReference>
<feature type="transmembrane region" description="Helical" evidence="15">
    <location>
        <begin position="46"/>
        <end position="66"/>
    </location>
</feature>
<dbReference type="InterPro" id="IPR017927">
    <property type="entry name" value="FAD-bd_FR_type"/>
</dbReference>
<evidence type="ECO:0000256" key="4">
    <source>
        <dbReference type="ARBA" id="ARBA00022448"/>
    </source>
</evidence>
<dbReference type="GO" id="GO:0015677">
    <property type="term" value="P:copper ion import"/>
    <property type="evidence" value="ECO:0007669"/>
    <property type="project" value="TreeGrafter"/>
</dbReference>
<organism evidence="17">
    <name type="scientific">Blastobotrys adeninivorans</name>
    <name type="common">Yeast</name>
    <name type="synonym">Arxula adeninivorans</name>
    <dbReference type="NCBI Taxonomy" id="409370"/>
    <lineage>
        <taxon>Eukaryota</taxon>
        <taxon>Fungi</taxon>
        <taxon>Dikarya</taxon>
        <taxon>Ascomycota</taxon>
        <taxon>Saccharomycotina</taxon>
        <taxon>Dipodascomycetes</taxon>
        <taxon>Dipodascales</taxon>
        <taxon>Trichomonascaceae</taxon>
        <taxon>Blastobotrys</taxon>
    </lineage>
</organism>
<keyword evidence="8" id="KW-0274">FAD</keyword>
<keyword evidence="11" id="KW-0560">Oxidoreductase</keyword>
<dbReference type="PANTHER" id="PTHR32361">
    <property type="entry name" value="FERRIC/CUPRIC REDUCTASE TRANSMEMBRANE COMPONENT"/>
    <property type="match status" value="1"/>
</dbReference>
<dbReference type="PROSITE" id="PS51384">
    <property type="entry name" value="FAD_FR"/>
    <property type="match status" value="1"/>
</dbReference>
<keyword evidence="9" id="KW-0249">Electron transport</keyword>
<evidence type="ECO:0000256" key="11">
    <source>
        <dbReference type="ARBA" id="ARBA00023002"/>
    </source>
</evidence>
<dbReference type="AlphaFoldDB" id="A0A060T4X6"/>
<evidence type="ECO:0000313" key="17">
    <source>
        <dbReference type="EMBL" id="CDP36018.1"/>
    </source>
</evidence>
<dbReference type="InterPro" id="IPR039261">
    <property type="entry name" value="FNR_nucleotide-bd"/>
</dbReference>
<dbReference type="EMBL" id="HG937692">
    <property type="protein sequence ID" value="CDP36018.1"/>
    <property type="molecule type" value="Genomic_DNA"/>
</dbReference>
<keyword evidence="12" id="KW-0406">Ion transport</keyword>
<dbReference type="PhylomeDB" id="A0A060T4X6"/>
<proteinExistence type="inferred from homology"/>
<evidence type="ECO:0000256" key="13">
    <source>
        <dbReference type="ARBA" id="ARBA00023136"/>
    </source>
</evidence>
<dbReference type="EC" id="1.16.1.9" evidence="3"/>
<keyword evidence="5" id="KW-1003">Cell membrane</keyword>
<feature type="transmembrane region" description="Helical" evidence="15">
    <location>
        <begin position="288"/>
        <end position="305"/>
    </location>
</feature>
<dbReference type="Pfam" id="PF08022">
    <property type="entry name" value="FAD_binding_8"/>
    <property type="match status" value="1"/>
</dbReference>
<dbReference type="GO" id="GO:0052851">
    <property type="term" value="F:ferric-chelate reductase (NADPH) activity"/>
    <property type="evidence" value="ECO:0007669"/>
    <property type="project" value="UniProtKB-EC"/>
</dbReference>
<dbReference type="GO" id="GO:0006826">
    <property type="term" value="P:iron ion transport"/>
    <property type="evidence" value="ECO:0007669"/>
    <property type="project" value="TreeGrafter"/>
</dbReference>
<dbReference type="SFLD" id="SFLDS00052">
    <property type="entry name" value="Ferric_Reductase_Domain"/>
    <property type="match status" value="1"/>
</dbReference>
<keyword evidence="6" id="KW-0285">Flavoprotein</keyword>
<dbReference type="SUPFAM" id="SSF52343">
    <property type="entry name" value="Ferredoxin reductase-like, C-terminal NADP-linked domain"/>
    <property type="match status" value="1"/>
</dbReference>
<feature type="transmembrane region" description="Helical" evidence="15">
    <location>
        <begin position="256"/>
        <end position="276"/>
    </location>
</feature>
<comment type="similarity">
    <text evidence="2">Belongs to the ferric reductase (FRE) family.</text>
</comment>
<reference evidence="17" key="1">
    <citation type="submission" date="2014-02" db="EMBL/GenBank/DDBJ databases">
        <authorList>
            <person name="Genoscope - CEA"/>
        </authorList>
    </citation>
    <scope>NUCLEOTIDE SEQUENCE</scope>
    <source>
        <strain evidence="17">LS3</strain>
    </source>
</reference>
<dbReference type="InterPro" id="IPR017938">
    <property type="entry name" value="Riboflavin_synthase-like_b-brl"/>
</dbReference>
<comment type="subcellular location">
    <subcellularLocation>
        <location evidence="1">Cell membrane</location>
        <topology evidence="1">Multi-pass membrane protein</topology>
    </subcellularLocation>
</comment>
<reference evidence="17" key="2">
    <citation type="submission" date="2014-06" db="EMBL/GenBank/DDBJ databases">
        <title>The complete genome of Blastobotrys (Arxula) adeninivorans LS3 - a yeast of biotechnological interest.</title>
        <authorList>
            <person name="Kunze G."/>
            <person name="Gaillardin C."/>
            <person name="Czernicka M."/>
            <person name="Durrens P."/>
            <person name="Martin T."/>
            <person name="Boer E."/>
            <person name="Gabaldon T."/>
            <person name="Cruz J."/>
            <person name="Talla E."/>
            <person name="Marck C."/>
            <person name="Goffeau A."/>
            <person name="Barbe V."/>
            <person name="Baret P."/>
            <person name="Baronian K."/>
            <person name="Beier S."/>
            <person name="Bleykasten C."/>
            <person name="Bode R."/>
            <person name="Casaregola S."/>
            <person name="Despons L."/>
            <person name="Fairhead C."/>
            <person name="Giersberg M."/>
            <person name="Gierski P."/>
            <person name="Hahnel U."/>
            <person name="Hartmann A."/>
            <person name="Jankowska D."/>
            <person name="Jubin C."/>
            <person name="Jung P."/>
            <person name="Lafontaine I."/>
            <person name="Leh-Louis V."/>
            <person name="Lemaire M."/>
            <person name="Marcet-Houben M."/>
            <person name="Mascher M."/>
            <person name="Morel G."/>
            <person name="Richard G.-F."/>
            <person name="Riechen J."/>
            <person name="Sacerdot C."/>
            <person name="Sarkar A."/>
            <person name="Savel G."/>
            <person name="Schacherer J."/>
            <person name="Sherman D."/>
            <person name="Straub M.-L."/>
            <person name="Stein N."/>
            <person name="Thierry A."/>
            <person name="Trautwein-Schult A."/>
            <person name="Westhof E."/>
            <person name="Worch S."/>
            <person name="Dujon B."/>
            <person name="Souciet J.-L."/>
            <person name="Wincker P."/>
            <person name="Scholz U."/>
            <person name="Neuveglise N."/>
        </authorList>
    </citation>
    <scope>NUCLEOTIDE SEQUENCE</scope>
    <source>
        <strain evidence="17">LS3</strain>
    </source>
</reference>
<dbReference type="Gene3D" id="3.40.50.80">
    <property type="entry name" value="Nucleotide-binding domain of ferredoxin-NADP reductase (FNR) module"/>
    <property type="match status" value="1"/>
</dbReference>
<evidence type="ECO:0000256" key="7">
    <source>
        <dbReference type="ARBA" id="ARBA00022692"/>
    </source>
</evidence>
<dbReference type="CDD" id="cd06186">
    <property type="entry name" value="NOX_Duox_like_FAD_NADP"/>
    <property type="match status" value="1"/>
</dbReference>
<protein>
    <recommendedName>
        <fullName evidence="3">ferric-chelate reductase (NADPH)</fullName>
        <ecNumber evidence="3">1.16.1.9</ecNumber>
    </recommendedName>
</protein>
<dbReference type="InterPro" id="IPR051410">
    <property type="entry name" value="Ferric/Cupric_Reductase"/>
</dbReference>
<dbReference type="GO" id="GO:0005886">
    <property type="term" value="C:plasma membrane"/>
    <property type="evidence" value="ECO:0007669"/>
    <property type="project" value="UniProtKB-SubCell"/>
</dbReference>
<dbReference type="PANTHER" id="PTHR32361:SF23">
    <property type="entry name" value="FERRIC-CHELATE REDUCTASE"/>
    <property type="match status" value="1"/>
</dbReference>
<comment type="catalytic activity">
    <reaction evidence="14">
        <text>2 a Fe(II)-siderophore + NADP(+) + H(+) = 2 a Fe(III)-siderophore + NADPH</text>
        <dbReference type="Rhea" id="RHEA:28795"/>
        <dbReference type="Rhea" id="RHEA-COMP:11342"/>
        <dbReference type="Rhea" id="RHEA-COMP:11344"/>
        <dbReference type="ChEBI" id="CHEBI:15378"/>
        <dbReference type="ChEBI" id="CHEBI:29033"/>
        <dbReference type="ChEBI" id="CHEBI:29034"/>
        <dbReference type="ChEBI" id="CHEBI:57783"/>
        <dbReference type="ChEBI" id="CHEBI:58349"/>
        <dbReference type="EC" id="1.16.1.9"/>
    </reaction>
</comment>
<name>A0A060T4X6_BLAAD</name>
<gene>
    <name evidence="17" type="ORF">GNLVRS02_ARAD1B03432g</name>
</gene>
<dbReference type="SFLD" id="SFLDG01168">
    <property type="entry name" value="Ferric_reductase_subgroup_(FRE"/>
    <property type="match status" value="1"/>
</dbReference>
<feature type="domain" description="FAD-binding FR-type" evidence="16">
    <location>
        <begin position="315"/>
        <end position="423"/>
    </location>
</feature>
<dbReference type="GO" id="GO:0006879">
    <property type="term" value="P:intracellular iron ion homeostasis"/>
    <property type="evidence" value="ECO:0007669"/>
    <property type="project" value="TreeGrafter"/>
</dbReference>
<evidence type="ECO:0000256" key="9">
    <source>
        <dbReference type="ARBA" id="ARBA00022982"/>
    </source>
</evidence>
<sequence>MPDWMRYQNGVLYNCSDQESDFFAKGKNISQTESPWADNNKYARWTAYYLIVVIFIVMVHRMVNYLTDYGYHNSSRPTYAGVVPIRNRLTALLRLVGYRRLPAIVGSILQLPSSVGSCLLILAGWLYLLLICFVPHPYYRVCRGFGSPPLAVRAGMMANALTPFIYAFSGKTNVVTMLTGVSYERLQVFHQTVAWMSLFFAWVHTIPFFLAFVWEGGSSYLHSEFVSDVYYVSGTVALVMLCILTFFSVRAIRNMFYELFLHIHWPIGIAYLGVLWWHDDNALESWGYMWASLAVFGAGLLYRFFQKTNYLQLRGTWFRTDMATLRVLDDSAVEITVFTPTIASWTPGQHVFIRFLSIQPLGNHPFSLASIPEVDKESGYTKLRFVVRPYTGFTRMLYKMASTKVDASYSVLLDGPYGGVDRDVTSFDTVVLCASGSGSTAVVPFLSYLSKIPASSMRVKTIRLLWVIRHVEAFDWFKKEIDEAVERATAAGINVEARVHVTQTPAEQVDNNVSSKDNKIDDPSSPIMSKECSSTSTLRSSCITFHHGRPDIRTLLNEWSNTFSNRTIVVSAGIEGVRNAVSWAVANLQTKVLSGKADEIYLHTEDFGW</sequence>
<evidence type="ECO:0000256" key="8">
    <source>
        <dbReference type="ARBA" id="ARBA00022827"/>
    </source>
</evidence>
<accession>A0A060T4X6</accession>
<feature type="transmembrane region" description="Helical" evidence="15">
    <location>
        <begin position="118"/>
        <end position="138"/>
    </location>
</feature>
<feature type="transmembrane region" description="Helical" evidence="15">
    <location>
        <begin position="193"/>
        <end position="214"/>
    </location>
</feature>
<keyword evidence="10 15" id="KW-1133">Transmembrane helix</keyword>
<dbReference type="SUPFAM" id="SSF63380">
    <property type="entry name" value="Riboflavin synthase domain-like"/>
    <property type="match status" value="1"/>
</dbReference>
<evidence type="ECO:0000256" key="2">
    <source>
        <dbReference type="ARBA" id="ARBA00006278"/>
    </source>
</evidence>
<keyword evidence="7 15" id="KW-0812">Transmembrane</keyword>
<evidence type="ECO:0000256" key="10">
    <source>
        <dbReference type="ARBA" id="ARBA00022989"/>
    </source>
</evidence>